<evidence type="ECO:0000313" key="1">
    <source>
        <dbReference type="EMBL" id="CAH8221323.1"/>
    </source>
</evidence>
<gene>
    <name evidence="1" type="ORF">VAE063_910079</name>
</gene>
<dbReference type="EMBL" id="CALYLK010000132">
    <property type="protein sequence ID" value="CAH8221323.1"/>
    <property type="molecule type" value="Genomic_DNA"/>
</dbReference>
<reference evidence="1" key="1">
    <citation type="submission" date="2022-06" db="EMBL/GenBank/DDBJ databases">
        <authorList>
            <person name="Goudenege D."/>
            <person name="Le Roux F."/>
        </authorList>
    </citation>
    <scope>NUCLEOTIDE SEQUENCE</scope>
    <source>
        <strain evidence="1">12-063</strain>
    </source>
</reference>
<keyword evidence="2" id="KW-1185">Reference proteome</keyword>
<evidence type="ECO:0008006" key="3">
    <source>
        <dbReference type="Google" id="ProtNLM"/>
    </source>
</evidence>
<organism evidence="1 2">
    <name type="scientific">Vibrio aestuarianus</name>
    <dbReference type="NCBI Taxonomy" id="28171"/>
    <lineage>
        <taxon>Bacteria</taxon>
        <taxon>Pseudomonadati</taxon>
        <taxon>Pseudomonadota</taxon>
        <taxon>Gammaproteobacteria</taxon>
        <taxon>Vibrionales</taxon>
        <taxon>Vibrionaceae</taxon>
        <taxon>Vibrio</taxon>
    </lineage>
</organism>
<name>A0ABM9FNU5_9VIBR</name>
<comment type="caution">
    <text evidence="1">The sequence shown here is derived from an EMBL/GenBank/DDBJ whole genome shotgun (WGS) entry which is preliminary data.</text>
</comment>
<accession>A0ABM9FNU5</accession>
<proteinExistence type="predicted"/>
<dbReference type="Proteomes" id="UP001152658">
    <property type="component" value="Unassembled WGS sequence"/>
</dbReference>
<protein>
    <recommendedName>
        <fullName evidence="3">Transposase</fullName>
    </recommendedName>
</protein>
<sequence>MEAKRLRGKTLDVWVVFEVKTEIEFQNGKSANNSIVLQAHELTDVVYVR</sequence>
<evidence type="ECO:0000313" key="2">
    <source>
        <dbReference type="Proteomes" id="UP001152658"/>
    </source>
</evidence>